<evidence type="ECO:0008006" key="4">
    <source>
        <dbReference type="Google" id="ProtNLM"/>
    </source>
</evidence>
<reference evidence="2" key="1">
    <citation type="submission" date="2022-05" db="EMBL/GenBank/DDBJ databases">
        <authorList>
            <person name="Jo J.-H."/>
            <person name="Im W.-T."/>
        </authorList>
    </citation>
    <scope>NUCLEOTIDE SEQUENCE</scope>
    <source>
        <strain evidence="2">RG327</strain>
    </source>
</reference>
<gene>
    <name evidence="2" type="ORF">LZ519_04690</name>
</gene>
<keyword evidence="3" id="KW-1185">Reference proteome</keyword>
<keyword evidence="1" id="KW-0732">Signal</keyword>
<sequence length="131" mass="13576">MNGNSRLLAASTALLAGAGLVAAAGPSALSQAQGGLWEVARSGSPPVRLCLANPQVLAQFEHRRASCSRTVLRDSGLSARIHYTCGGGGFGESNLTLVTPRSLRVETQGITGDGPFKYVFQARRVGDCPGH</sequence>
<evidence type="ECO:0000313" key="2">
    <source>
        <dbReference type="EMBL" id="MCL6678615.1"/>
    </source>
</evidence>
<feature type="signal peptide" evidence="1">
    <location>
        <begin position="1"/>
        <end position="23"/>
    </location>
</feature>
<dbReference type="Pfam" id="PF12276">
    <property type="entry name" value="DUF3617"/>
    <property type="match status" value="1"/>
</dbReference>
<evidence type="ECO:0000313" key="3">
    <source>
        <dbReference type="Proteomes" id="UP001165343"/>
    </source>
</evidence>
<dbReference type="InterPro" id="IPR022061">
    <property type="entry name" value="DUF3617"/>
</dbReference>
<organism evidence="2 3">
    <name type="scientific">Sphingomonas anseongensis</name>
    <dbReference type="NCBI Taxonomy" id="2908207"/>
    <lineage>
        <taxon>Bacteria</taxon>
        <taxon>Pseudomonadati</taxon>
        <taxon>Pseudomonadota</taxon>
        <taxon>Alphaproteobacteria</taxon>
        <taxon>Sphingomonadales</taxon>
        <taxon>Sphingomonadaceae</taxon>
        <taxon>Sphingomonas</taxon>
    </lineage>
</organism>
<proteinExistence type="predicted"/>
<name>A0ABT0REA1_9SPHN</name>
<feature type="chain" id="PRO_5046505983" description="DUF3617 family protein" evidence="1">
    <location>
        <begin position="24"/>
        <end position="131"/>
    </location>
</feature>
<dbReference type="Proteomes" id="UP001165343">
    <property type="component" value="Unassembled WGS sequence"/>
</dbReference>
<comment type="caution">
    <text evidence="2">The sequence shown here is derived from an EMBL/GenBank/DDBJ whole genome shotgun (WGS) entry which is preliminary data.</text>
</comment>
<protein>
    <recommendedName>
        <fullName evidence="4">DUF3617 family protein</fullName>
    </recommendedName>
</protein>
<dbReference type="RefSeq" id="WP_249867559.1">
    <property type="nucleotide sequence ID" value="NZ_JAMGBC010000001.1"/>
</dbReference>
<accession>A0ABT0REA1</accession>
<dbReference type="EMBL" id="JAMGBC010000001">
    <property type="protein sequence ID" value="MCL6678615.1"/>
    <property type="molecule type" value="Genomic_DNA"/>
</dbReference>
<evidence type="ECO:0000256" key="1">
    <source>
        <dbReference type="SAM" id="SignalP"/>
    </source>
</evidence>